<name>A0A5J5D1V1_9PERO</name>
<dbReference type="PANTHER" id="PTHR22591">
    <property type="entry name" value="XIN"/>
    <property type="match status" value="1"/>
</dbReference>
<dbReference type="PANTHER" id="PTHR22591:SF2">
    <property type="entry name" value="XIN ACTIN-BINDING REPEAT-CONTAINING PROTEIN 1"/>
    <property type="match status" value="1"/>
</dbReference>
<feature type="repeat" description="Xin" evidence="9">
    <location>
        <begin position="1063"/>
        <end position="1078"/>
    </location>
</feature>
<evidence type="ECO:0000256" key="3">
    <source>
        <dbReference type="ARBA" id="ARBA00022737"/>
    </source>
</evidence>
<feature type="compositionally biased region" description="Polar residues" evidence="11">
    <location>
        <begin position="2861"/>
        <end position="2877"/>
    </location>
</feature>
<dbReference type="InterPro" id="IPR001781">
    <property type="entry name" value="Znf_LIM"/>
</dbReference>
<feature type="region of interest" description="Disordered" evidence="11">
    <location>
        <begin position="2378"/>
        <end position="2398"/>
    </location>
</feature>
<feature type="region of interest" description="Disordered" evidence="11">
    <location>
        <begin position="2764"/>
        <end position="2883"/>
    </location>
</feature>
<feature type="repeat" description="Xin" evidence="9">
    <location>
        <begin position="632"/>
        <end position="647"/>
    </location>
</feature>
<keyword evidence="14" id="KW-1185">Reference proteome</keyword>
<sequence length="3875" mass="429893">MLRACYTEFSLEECKSRFLFGMITVIRQPTSSPLAETRSDHVSYNDNTVPPVFTAETPAATVPFKPEQTSSAASELTADRADQSVPVLILPLLQWGLLYSLSSCTVYSAVGVGCHMWLHVRLLQEHSSSSSRMKETCSVLSSDVRATAMEAFGLRRTQSLKNLLGVQERSWVMPASTRWNRKSVSQLVQHYQSSGDLRSVEKEEHKLQVSESYVDGRWRKLESEENVSLWGTGKRSNLSRSRSMDFLPQKDTSGTKALCALFESKVTLQQSFNSSPRLNSATDRNTGRDCPLQDWRSPNTPLKKTVQRIAQVEGGKTMNGLPESSERASRYSHDDKYSPSLTKGGTPTRQSRDGVSISSSVRDRSALYLTRAAAIDSTGGSTQPMAEAAKKITVSQSSHDEDNLPLPPPPPVPPRPLDYAGPSALSSLPLPPPKETFSTLYQQRQKSELKRLFKHIHPDLRASLDDAVDDEIFQAVQSENTQAEDAGYPCEVQSMRWIFENWTLDNIGDPHATKKLLDDEELKGGNVRGTSSMFEHFDSTQQMSAKRQTSVKGDVRTSTWLFESQALDSLNKSKKEEGELVEAVLKEPIQPGNVTGARLLFESKPLSDLGRCNSIEGHSFLKLKSELQEQKGDVQKTVKLFQTQPCCAISDNSGNIHEIKSICREEINSSNISTARWLFETQPLDLNNKGTDGVKIIRGISLEEGHRGGVGQKRWMFETQSFNTIQEAVGVDKFEGTVVECAEEADVENKRKLFETQPLATLKGDSAEKPLEKEGIIAGDVKTSLWLFETQPMETLSDSYEVGRLKKVTISADEQGEVKGKKQIFESSSIQKNTSFKEQAIEKGDVKGFKHLFETIPLSKIAHSDEEIIVEEKAIAAGNVKGNKEMFETTPLYAIKDSSGYLHTVTTVSREEFIKGKVQNYKWMFETKPLDKLVEGKENVEVIKGITRQEDTMGDVKMAKWLFETQTIDGIHCKFNQTEQDASVEVEHRKGDVKNCKWLFETQPMDILYDKSEKVNDKEAIDNTNVKSITWLFESQPLDSIKDGEEYNLKLCDTIQDSVKLEVGVQTVRHVFETETLDRIRKDAHSEHDVRCVSQVNFQSGDVSRVKELFESQSLDAIGSEIVTSDEQNQDKHLEKGSVHKFTWMFENCPMNQINEDNEDANMQQVSGAESGDVHNKKFIFETSTLDKIHNQPLEQRSDSVEQPVSNVDVKSSTMMFESLPLYAIRDKEGQFHEVTTVKKEEVMTGDVRGARWMFETKPLDAIKAENEVYVIRAVTQEDVKKGDVKSARWKFETQPLDSLTSRDETSVRVIEDLGSCNVQLNKQIFESDQSSQKFMRMVSVTDVQHGDVRTSTWLFENQTIDSLKGEPQEQSLVKTVHREDSQKGDVKRCTWLFESQPLDKIKEPEDTSVQGVEEEIPKSDVKCTTWLFETTPLDKITANSVADTLSYLYQMTFVHSSGIIIEANESRNVNMAKYLLESNGLQIQNEEVVGGNIRNIMLQLLLKPTLKPQISILREVEKGNVNTTVVELPVYQSATTVNLERDQRMQNIAQMIDELLVQDNDLKKGIIMQETAGGQAEMSIYSLICNSETKTESHIIEKGDIKSTIGNLLASANSQRTAASCRVDENEKGNVNLYKSCIEKGDLHFLKSLHTEPTGDEVDHCLLAEEHIEIVQGDVKEAKRSLRQQKDQVERTISDVLPGDVKNTKKVFSSEYSLGVENCAPKEEIIPGDILSAKQQLAVKQPVIVEKEEIMAGDIKATMQSLERAKQQSMCMEREIITPGTIYDMNLSGPEIEGSQAQKEVIISGDVKAAKKSLEMAKQQSLQVEREVIVPGKIYNLNVTAQEESSSTVMQSTCSSSSRCQQTKTYPKVSDADKDKESNVSFEACQQSAVIVSNCAPEPLSPFVNCECNGQTTEDETEEVTKGDVRAAIKSLHSASTEQKLLDKEDIVRGNVQLALQSLEKSSVNVSKGDYKAAMIYRNSGKACSGRSKTVHKQSVVVSMPPSDTKLSPSISVTCEGQPSITTPNSIANGNTKSSNSVSVTPPPLPQKTSEKPQEQKPALPPKPKWMKSEVVKKQNTLAAAEVACTNKEDIKSTGIPPKPSQPFSRPSQDNQQETATHDIISKEILHETSHQNCIEISKDSNQSECLPLNLKAQETKEKKKTLTESKSNCPVMMLNNTKVEMERNVIQKINAAEEIQMCMQNYAEDSELEMSLSLQDALQNFERKEKQTLDKREPLLSKKVQVINDNSRHHKQTKKTTAQQHKSPPKKEHNTNDAQQTSQTKTNEKQPKLQDKVVLREKKVKETDDERRQRLSVHKEEIMKGNVKAAMEIFENLKKREELKEILSQVQEIEGETSSVDVSSFKTLYETVPAWMVTPSGNAKQSKTEQKKVEIETQDDDLESISSVETAFEDLEKASKEIMNLKEQTLAKLLDIEEAIKKALYSVSNLKSEADIAGLSGLFDESLKSEQNLQPTNNIRKISIVSSKAKSGQIKEGCDVNGQTVLDSSPSKQEVCRQVHNKPLIRQSSSQSSPSFISIHSAARKPAEQPKLPMSTFHPKTEGNSQSCHDAKSDLEQEPAAAAEPSKNGLSPAQRKVSVLEVKTVPEQPAGIVGTKTVSETYEETDGFGNVFVSSVTSTFVTKQSDSKSSALFEVVGSPARYEVMTSPLIRRSGRTFEDKVLSNTNKEGTFGSPAKDTCSACLTPVYPMEKMVANKLILHNNCFCCKHCKKKLSIHNYSSLYGEFYCISHYQQLFKRSGNYDEGFGHKQHKDRWLQKKKGTNEPDAAPNPKLTKNNVNTSDGSRESSAGVLVKKSSARDMGHTSGADIKGKLKLSWPPEKKSPGINSAQRTYVKNKISDIGKASSTSEHNKSDTNQLKINHSGEMKDKVKTLSSSFVLGVKKQSQTTAYNSSDKLSSNKQETKYRSEATKDHISPTVLSFSLPSIEKGLPDSHQKTGHKNVAPTSKTNYNPTSNRLDAHPSKARKYVRFSPHVDVAQYDLSSQLTTEAKGEEQSLPLSDQTEQSKVNKSKDIKNVSDKNNFDHLSFELSKEEQSEPELNLEIPEYRCHGETSVKTSASNQKPDDNMESSQEVPETDVNVLNGVVEKVEESLDTQSFTETLNSTQDVKHQEPSEISQVIPKNSINPCELERPSTTNSPAEHVAEEEPSLERNKNQFDETADDQESGISQKKPLARANSLTGSAKQAEKTKVKLGSWSKGKSPLSKLFTSVGNDKTYKAEPKDTKKADVKPSGGLLGRLFQSSSEKAEDITKSAAQDIKNDKTHDDVKKTEEVKDAVTKEMQKEGDMSQVPPQEQEDWELTKEKSHFAEPNTKESNISEVVSKPADDLTAPEQTDDPESNSQSSGLSVTEPEKADSKDLPITVQSVSQASQESTHHLITEKSGEEVLSAPFDEDVFGDNVNSAPVDPLTVQINTDEFVHEPNELLDASDAGRRDLCSGELLDVNRDSSNVFDADTFVNSTNDTFLSSFSEKVLTEAALTDTFSLLDTPPISTENDVMLGLTDQLVVPDSAPVNQDEDQTSSPFGTNSQTSEHGADLDIFGLNVILPPTVNVPHQGGADNSSDQMSVIPDDIFGVSDVFKVLPSTPATSNSLNDFLGSDTSSTAAPSAQTDFFVDDIFASEPQLLPVSEPNDVNVTVDSLLVSDNSTEQSAENAVTKSSWMDDLLGKQEDKSSTGQCQAAEDYDGDKHLTPAEGPVLLPGQSQVQLIICGQWVHVKGWLSEWEPVGEHPLPSGPQSQGFHVLHQVAADVVWSHLLVGKAKRHKESIFLKDLPYFFTMSLSVIPVSRHGGSFCKVSISTYRHAKVPSSTAYSSPSKTSFRMVAMLASSNTPVLCSPREMMCLMMSNTEPERGRGLSQGMLT</sequence>
<feature type="compositionally biased region" description="Basic and acidic residues" evidence="11">
    <location>
        <begin position="2284"/>
        <end position="2311"/>
    </location>
</feature>
<keyword evidence="6 8" id="KW-0440">LIM domain</keyword>
<proteinExistence type="inferred from homology"/>
<dbReference type="GO" id="GO:0046872">
    <property type="term" value="F:metal ion binding"/>
    <property type="evidence" value="ECO:0007669"/>
    <property type="project" value="UniProtKB-KW"/>
</dbReference>
<evidence type="ECO:0000256" key="9">
    <source>
        <dbReference type="PROSITE-ProRule" id="PRU00721"/>
    </source>
</evidence>
<feature type="compositionally biased region" description="Polar residues" evidence="11">
    <location>
        <begin position="2790"/>
        <end position="2799"/>
    </location>
</feature>
<comment type="similarity">
    <text evidence="9">Belongs to the Xin family.</text>
</comment>
<feature type="coiled-coil region" evidence="10">
    <location>
        <begin position="1669"/>
        <end position="1696"/>
    </location>
</feature>
<feature type="compositionally biased region" description="Basic and acidic residues" evidence="11">
    <location>
        <begin position="3389"/>
        <end position="3400"/>
    </location>
</feature>
<dbReference type="SUPFAM" id="SSF57716">
    <property type="entry name" value="Glucocorticoid receptor-like (DNA-binding domain)"/>
    <property type="match status" value="1"/>
</dbReference>
<feature type="domain" description="LIM zinc-binding" evidence="12">
    <location>
        <begin position="2695"/>
        <end position="2755"/>
    </location>
</feature>
<evidence type="ECO:0000256" key="10">
    <source>
        <dbReference type="SAM" id="Coils"/>
    </source>
</evidence>
<feature type="region of interest" description="Disordered" evidence="11">
    <location>
        <begin position="3003"/>
        <end position="3035"/>
    </location>
</feature>
<feature type="repeat" description="Xin" evidence="9">
    <location>
        <begin position="708"/>
        <end position="723"/>
    </location>
</feature>
<feature type="compositionally biased region" description="Basic and acidic residues" evidence="11">
    <location>
        <begin position="3158"/>
        <end position="3173"/>
    </location>
</feature>
<feature type="repeat" description="Xin" evidence="9">
    <location>
        <begin position="1385"/>
        <end position="1400"/>
    </location>
</feature>
<feature type="compositionally biased region" description="Polar residues" evidence="11">
    <location>
        <begin position="2901"/>
        <end position="2917"/>
    </location>
</feature>
<feature type="region of interest" description="Disordered" evidence="11">
    <location>
        <begin position="2943"/>
        <end position="2980"/>
    </location>
</feature>
<feature type="compositionally biased region" description="Polar residues" evidence="11">
    <location>
        <begin position="3110"/>
        <end position="3122"/>
    </location>
</feature>
<dbReference type="PROSITE" id="PS51389">
    <property type="entry name" value="XIN"/>
    <property type="match status" value="21"/>
</dbReference>
<feature type="repeat" description="Xin" evidence="9">
    <location>
        <begin position="1172"/>
        <end position="1187"/>
    </location>
</feature>
<feature type="compositionally biased region" description="Basic residues" evidence="11">
    <location>
        <begin position="2765"/>
        <end position="2777"/>
    </location>
</feature>
<dbReference type="InterPro" id="IPR012510">
    <property type="entry name" value="Actin-binding_Xin_repeat"/>
</dbReference>
<dbReference type="SMART" id="SM00132">
    <property type="entry name" value="LIM"/>
    <property type="match status" value="1"/>
</dbReference>
<feature type="region of interest" description="Disordered" evidence="11">
    <location>
        <begin position="3108"/>
        <end position="3401"/>
    </location>
</feature>
<dbReference type="Pfam" id="PF00412">
    <property type="entry name" value="LIM"/>
    <property type="match status" value="1"/>
</dbReference>
<evidence type="ECO:0000256" key="1">
    <source>
        <dbReference type="ARBA" id="ARBA00004282"/>
    </source>
</evidence>
<evidence type="ECO:0000313" key="14">
    <source>
        <dbReference type="Proteomes" id="UP000327493"/>
    </source>
</evidence>
<feature type="region of interest" description="Disordered" evidence="11">
    <location>
        <begin position="3526"/>
        <end position="3547"/>
    </location>
</feature>
<feature type="compositionally biased region" description="Polar residues" evidence="11">
    <location>
        <begin position="2274"/>
        <end position="2283"/>
    </location>
</feature>
<feature type="repeat" description="Xin" evidence="9">
    <location>
        <begin position="1420"/>
        <end position="1435"/>
    </location>
</feature>
<feature type="region of interest" description="Disordered" evidence="11">
    <location>
        <begin position="2520"/>
        <end position="2591"/>
    </location>
</feature>
<reference evidence="13 14" key="1">
    <citation type="submission" date="2019-08" db="EMBL/GenBank/DDBJ databases">
        <title>A chromosome-level genome assembly, high-density linkage maps, and genome scans reveal the genomic architecture of hybrid incompatibilities underlying speciation via character displacement in darters (Percidae: Etheostominae).</title>
        <authorList>
            <person name="Moran R.L."/>
            <person name="Catchen J.M."/>
            <person name="Fuller R.C."/>
        </authorList>
    </citation>
    <scope>NUCLEOTIDE SEQUENCE [LARGE SCALE GENOMIC DNA]</scope>
    <source>
        <strain evidence="13">EspeVRDwgs_2016</strain>
        <tissue evidence="13">Muscle</tissue>
    </source>
</reference>
<evidence type="ECO:0000256" key="6">
    <source>
        <dbReference type="ARBA" id="ARBA00023038"/>
    </source>
</evidence>
<feature type="compositionally biased region" description="Basic and acidic residues" evidence="11">
    <location>
        <begin position="2384"/>
        <end position="2393"/>
    </location>
</feature>
<feature type="compositionally biased region" description="Polar residues" evidence="11">
    <location>
        <begin position="2103"/>
        <end position="2116"/>
    </location>
</feature>
<feature type="compositionally biased region" description="Low complexity" evidence="11">
    <location>
        <begin position="2525"/>
        <end position="2539"/>
    </location>
</feature>
<accession>A0A5J5D1V1</accession>
<feature type="compositionally biased region" description="Polar residues" evidence="11">
    <location>
        <begin position="3535"/>
        <end position="3547"/>
    </location>
</feature>
<feature type="repeat" description="Xin" evidence="9">
    <location>
        <begin position="844"/>
        <end position="859"/>
    </location>
</feature>
<comment type="domain">
    <text evidence="9">Xin repeats bind F-actin.</text>
</comment>
<dbReference type="Pfam" id="PF08043">
    <property type="entry name" value="Xin"/>
    <property type="match status" value="11"/>
</dbReference>
<feature type="repeat" description="Xin" evidence="9">
    <location>
        <begin position="954"/>
        <end position="969"/>
    </location>
</feature>
<feature type="region of interest" description="Disordered" evidence="11">
    <location>
        <begin position="1984"/>
        <end position="2069"/>
    </location>
</feature>
<feature type="repeat" description="Xin" evidence="9">
    <location>
        <begin position="1024"/>
        <end position="1039"/>
    </location>
</feature>
<feature type="region of interest" description="Disordered" evidence="11">
    <location>
        <begin position="2901"/>
        <end position="2928"/>
    </location>
</feature>
<dbReference type="GO" id="GO:0051015">
    <property type="term" value="F:actin filament binding"/>
    <property type="evidence" value="ECO:0007669"/>
    <property type="project" value="TreeGrafter"/>
</dbReference>
<dbReference type="Gene3D" id="2.10.110.10">
    <property type="entry name" value="Cysteine Rich Protein"/>
    <property type="match status" value="1"/>
</dbReference>
<evidence type="ECO:0000256" key="11">
    <source>
        <dbReference type="SAM" id="MobiDB-lite"/>
    </source>
</evidence>
<organism evidence="13 14">
    <name type="scientific">Etheostoma spectabile</name>
    <name type="common">orangethroat darter</name>
    <dbReference type="NCBI Taxonomy" id="54343"/>
    <lineage>
        <taxon>Eukaryota</taxon>
        <taxon>Metazoa</taxon>
        <taxon>Chordata</taxon>
        <taxon>Craniata</taxon>
        <taxon>Vertebrata</taxon>
        <taxon>Euteleostomi</taxon>
        <taxon>Actinopterygii</taxon>
        <taxon>Neopterygii</taxon>
        <taxon>Teleostei</taxon>
        <taxon>Neoteleostei</taxon>
        <taxon>Acanthomorphata</taxon>
        <taxon>Eupercaria</taxon>
        <taxon>Perciformes</taxon>
        <taxon>Percoidei</taxon>
        <taxon>Percidae</taxon>
        <taxon>Etheostomatinae</taxon>
        <taxon>Etheostoma</taxon>
    </lineage>
</organism>
<evidence type="ECO:0000256" key="5">
    <source>
        <dbReference type="ARBA" id="ARBA00022949"/>
    </source>
</evidence>
<feature type="region of interest" description="Disordered" evidence="11">
    <location>
        <begin position="2090"/>
        <end position="2117"/>
    </location>
</feature>
<feature type="repeat" description="Xin" evidence="9">
    <location>
        <begin position="745"/>
        <end position="760"/>
    </location>
</feature>
<feature type="region of interest" description="Disordered" evidence="11">
    <location>
        <begin position="272"/>
        <end position="360"/>
    </location>
</feature>
<keyword evidence="4 8" id="KW-0862">Zinc</keyword>
<feature type="compositionally biased region" description="Polar residues" evidence="11">
    <location>
        <begin position="3013"/>
        <end position="3024"/>
    </location>
</feature>
<feature type="compositionally biased region" description="Polar residues" evidence="11">
    <location>
        <begin position="3130"/>
        <end position="3142"/>
    </location>
</feature>
<evidence type="ECO:0000256" key="2">
    <source>
        <dbReference type="ARBA" id="ARBA00022723"/>
    </source>
</evidence>
<feature type="compositionally biased region" description="Basic and acidic residues" evidence="11">
    <location>
        <begin position="3026"/>
        <end position="3035"/>
    </location>
</feature>
<dbReference type="InterPro" id="IPR030072">
    <property type="entry name" value="XIRP1/XIRP2"/>
</dbReference>
<feature type="repeat" description="Xin" evidence="9">
    <location>
        <begin position="1101"/>
        <end position="1116"/>
    </location>
</feature>
<feature type="compositionally biased region" description="Polar residues" evidence="11">
    <location>
        <begin position="2960"/>
        <end position="2973"/>
    </location>
</feature>
<keyword evidence="5" id="KW-0965">Cell junction</keyword>
<dbReference type="PROSITE" id="PS50023">
    <property type="entry name" value="LIM_DOMAIN_2"/>
    <property type="match status" value="1"/>
</dbReference>
<feature type="compositionally biased region" description="Basic and acidic residues" evidence="11">
    <location>
        <begin position="324"/>
        <end position="337"/>
    </location>
</feature>
<feature type="compositionally biased region" description="Polar residues" evidence="11">
    <location>
        <begin position="339"/>
        <end position="349"/>
    </location>
</feature>
<feature type="repeat" description="Xin" evidence="9">
    <location>
        <begin position="878"/>
        <end position="893"/>
    </location>
</feature>
<feature type="compositionally biased region" description="Pro residues" evidence="11">
    <location>
        <begin position="405"/>
        <end position="416"/>
    </location>
</feature>
<feature type="non-terminal residue" evidence="13">
    <location>
        <position position="3875"/>
    </location>
</feature>
<dbReference type="Proteomes" id="UP000327493">
    <property type="component" value="Chromosome 12"/>
</dbReference>
<feature type="repeat" description="Xin" evidence="9">
    <location>
        <begin position="670"/>
        <end position="685"/>
    </location>
</feature>
<feature type="repeat" description="Xin" evidence="9">
    <location>
        <begin position="1283"/>
        <end position="1298"/>
    </location>
</feature>
<feature type="repeat" description="Xin" evidence="9">
    <location>
        <begin position="553"/>
        <end position="568"/>
    </location>
</feature>
<dbReference type="EMBL" id="VOFY01000012">
    <property type="protein sequence ID" value="KAA8587459.1"/>
    <property type="molecule type" value="Genomic_DNA"/>
</dbReference>
<feature type="repeat" description="Xin" evidence="9">
    <location>
        <begin position="1246"/>
        <end position="1261"/>
    </location>
</feature>
<feature type="compositionally biased region" description="Polar residues" evidence="11">
    <location>
        <begin position="2006"/>
        <end position="2041"/>
    </location>
</feature>
<evidence type="ECO:0000256" key="8">
    <source>
        <dbReference type="PROSITE-ProRule" id="PRU00125"/>
    </source>
</evidence>
<dbReference type="GO" id="GO:0001725">
    <property type="term" value="C:stress fiber"/>
    <property type="evidence" value="ECO:0007669"/>
    <property type="project" value="TreeGrafter"/>
</dbReference>
<feature type="repeat" description="Xin" evidence="9">
    <location>
        <begin position="991"/>
        <end position="1006"/>
    </location>
</feature>
<feature type="region of interest" description="Disordered" evidence="11">
    <location>
        <begin position="377"/>
        <end position="431"/>
    </location>
</feature>
<feature type="compositionally biased region" description="Basic and acidic residues" evidence="11">
    <location>
        <begin position="2918"/>
        <end position="2928"/>
    </location>
</feature>
<feature type="repeat" description="Xin" evidence="9">
    <location>
        <begin position="916"/>
        <end position="931"/>
    </location>
</feature>
<feature type="compositionally biased region" description="Polar residues" evidence="11">
    <location>
        <begin position="3378"/>
        <end position="3388"/>
    </location>
</feature>
<feature type="region of interest" description="Disordered" evidence="11">
    <location>
        <begin position="2231"/>
        <end position="2311"/>
    </location>
</feature>
<dbReference type="GO" id="GO:0005925">
    <property type="term" value="C:focal adhesion"/>
    <property type="evidence" value="ECO:0007669"/>
    <property type="project" value="TreeGrafter"/>
</dbReference>
<keyword evidence="7 9" id="KW-0009">Actin-binding</keyword>
<feature type="region of interest" description="Disordered" evidence="11">
    <location>
        <begin position="3060"/>
        <end position="3091"/>
    </location>
</feature>
<feature type="repeat" description="Xin" evidence="9">
    <location>
        <begin position="779"/>
        <end position="794"/>
    </location>
</feature>
<evidence type="ECO:0000259" key="12">
    <source>
        <dbReference type="PROSITE" id="PS50023"/>
    </source>
</evidence>
<comment type="caution">
    <text evidence="13">The sequence shown here is derived from an EMBL/GenBank/DDBJ whole genome shotgun (WGS) entry which is preliminary data.</text>
</comment>
<dbReference type="GO" id="GO:0007015">
    <property type="term" value="P:actin filament organization"/>
    <property type="evidence" value="ECO:0007669"/>
    <property type="project" value="TreeGrafter"/>
</dbReference>
<evidence type="ECO:0000256" key="7">
    <source>
        <dbReference type="ARBA" id="ARBA00023203"/>
    </source>
</evidence>
<comment type="subcellular location">
    <subcellularLocation>
        <location evidence="1">Cell junction</location>
    </subcellularLocation>
</comment>
<keyword evidence="3" id="KW-0677">Repeat</keyword>
<keyword evidence="10" id="KW-0175">Coiled coil</keyword>
<feature type="repeat" description="Xin" evidence="9">
    <location>
        <begin position="1347"/>
        <end position="1362"/>
    </location>
</feature>
<feature type="compositionally biased region" description="Basic and acidic residues" evidence="11">
    <location>
        <begin position="3274"/>
        <end position="3302"/>
    </location>
</feature>
<feature type="compositionally biased region" description="Polar residues" evidence="11">
    <location>
        <begin position="272"/>
        <end position="284"/>
    </location>
</feature>
<feature type="compositionally biased region" description="Basic and acidic residues" evidence="11">
    <location>
        <begin position="3231"/>
        <end position="3245"/>
    </location>
</feature>
<gene>
    <name evidence="13" type="ORF">FQN60_016321</name>
</gene>
<evidence type="ECO:0000256" key="4">
    <source>
        <dbReference type="ARBA" id="ARBA00022833"/>
    </source>
</evidence>
<protein>
    <recommendedName>
        <fullName evidence="12">LIM zinc-binding domain-containing protein</fullName>
    </recommendedName>
</protein>
<evidence type="ECO:0000313" key="13">
    <source>
        <dbReference type="EMBL" id="KAA8587459.1"/>
    </source>
</evidence>
<keyword evidence="2 8" id="KW-0479">Metal-binding</keyword>
<feature type="repeat" description="Xin" evidence="9">
    <location>
        <begin position="1137"/>
        <end position="1152"/>
    </location>
</feature>